<feature type="domain" description="TonB-dependent transporter Oar-like beta-barrel" evidence="8">
    <location>
        <begin position="238"/>
        <end position="310"/>
    </location>
</feature>
<evidence type="ECO:0000256" key="1">
    <source>
        <dbReference type="ARBA" id="ARBA00004571"/>
    </source>
</evidence>
<dbReference type="Gene3D" id="2.170.130.10">
    <property type="entry name" value="TonB-dependent receptor, plug domain"/>
    <property type="match status" value="1"/>
</dbReference>
<keyword evidence="5" id="KW-0472">Membrane</keyword>
<dbReference type="SUPFAM" id="SSF49464">
    <property type="entry name" value="Carboxypeptidase regulatory domain-like"/>
    <property type="match status" value="1"/>
</dbReference>
<evidence type="ECO:0000256" key="4">
    <source>
        <dbReference type="ARBA" id="ARBA00022692"/>
    </source>
</evidence>
<keyword evidence="10" id="KW-1185">Reference proteome</keyword>
<feature type="signal peptide" evidence="7">
    <location>
        <begin position="1"/>
        <end position="22"/>
    </location>
</feature>
<keyword evidence="6" id="KW-0998">Cell outer membrane</keyword>
<dbReference type="Proteomes" id="UP000616346">
    <property type="component" value="Unassembled WGS sequence"/>
</dbReference>
<evidence type="ECO:0000256" key="6">
    <source>
        <dbReference type="ARBA" id="ARBA00023237"/>
    </source>
</evidence>
<dbReference type="InterPro" id="IPR008969">
    <property type="entry name" value="CarboxyPept-like_regulatory"/>
</dbReference>
<keyword evidence="3" id="KW-1134">Transmembrane beta strand</keyword>
<keyword evidence="9" id="KW-0675">Receptor</keyword>
<reference evidence="9 10" key="1">
    <citation type="submission" date="2020-08" db="EMBL/GenBank/DDBJ databases">
        <title>A Genomic Blueprint of the Chicken Gut Microbiome.</title>
        <authorList>
            <person name="Gilroy R."/>
            <person name="Ravi A."/>
            <person name="Getino M."/>
            <person name="Pursley I."/>
            <person name="Horton D.L."/>
            <person name="Alikhan N.-F."/>
            <person name="Baker D."/>
            <person name="Gharbi K."/>
            <person name="Hall N."/>
            <person name="Watson M."/>
            <person name="Adriaenssens E.M."/>
            <person name="Foster-Nyarko E."/>
            <person name="Jarju S."/>
            <person name="Secka A."/>
            <person name="Antonio M."/>
            <person name="Oren A."/>
            <person name="Chaudhuri R."/>
            <person name="La Ragione R.M."/>
            <person name="Hildebrand F."/>
            <person name="Pallen M.J."/>
        </authorList>
    </citation>
    <scope>NUCLEOTIDE SEQUENCE [LARGE SCALE GENOMIC DNA]</scope>
    <source>
        <strain evidence="9 10">Sa1YUN3</strain>
    </source>
</reference>
<organism evidence="9 10">
    <name type="scientific">Phocaeicola faecium</name>
    <dbReference type="NCBI Taxonomy" id="2762213"/>
    <lineage>
        <taxon>Bacteria</taxon>
        <taxon>Pseudomonadati</taxon>
        <taxon>Bacteroidota</taxon>
        <taxon>Bacteroidia</taxon>
        <taxon>Bacteroidales</taxon>
        <taxon>Bacteroidaceae</taxon>
        <taxon>Phocaeicola</taxon>
    </lineage>
</organism>
<keyword evidence="7" id="KW-0732">Signal</keyword>
<proteinExistence type="predicted"/>
<evidence type="ECO:0000256" key="5">
    <source>
        <dbReference type="ARBA" id="ARBA00023136"/>
    </source>
</evidence>
<evidence type="ECO:0000256" key="2">
    <source>
        <dbReference type="ARBA" id="ARBA00022448"/>
    </source>
</evidence>
<dbReference type="PANTHER" id="PTHR30069:SF46">
    <property type="entry name" value="OAR PROTEIN"/>
    <property type="match status" value="1"/>
</dbReference>
<dbReference type="InterPro" id="IPR039426">
    <property type="entry name" value="TonB-dep_rcpt-like"/>
</dbReference>
<evidence type="ECO:0000259" key="8">
    <source>
        <dbReference type="Pfam" id="PF25183"/>
    </source>
</evidence>
<keyword evidence="4" id="KW-0812">Transmembrane</keyword>
<dbReference type="InterPro" id="IPR036942">
    <property type="entry name" value="Beta-barrel_TonB_sf"/>
</dbReference>
<feature type="domain" description="TonB-dependent transporter Oar-like beta-barrel" evidence="8">
    <location>
        <begin position="325"/>
        <end position="1009"/>
    </location>
</feature>
<dbReference type="InterPro" id="IPR037066">
    <property type="entry name" value="Plug_dom_sf"/>
</dbReference>
<gene>
    <name evidence="9" type="ORF">H9626_04150</name>
</gene>
<dbReference type="PANTHER" id="PTHR30069">
    <property type="entry name" value="TONB-DEPENDENT OUTER MEMBRANE RECEPTOR"/>
    <property type="match status" value="1"/>
</dbReference>
<name>A0ABR8V9I5_9BACT</name>
<dbReference type="Gene3D" id="2.40.170.20">
    <property type="entry name" value="TonB-dependent receptor, beta-barrel domain"/>
    <property type="match status" value="1"/>
</dbReference>
<dbReference type="SUPFAM" id="SSF56935">
    <property type="entry name" value="Porins"/>
    <property type="match status" value="1"/>
</dbReference>
<accession>A0ABR8V9I5</accession>
<evidence type="ECO:0000256" key="3">
    <source>
        <dbReference type="ARBA" id="ARBA00022452"/>
    </source>
</evidence>
<protein>
    <submittedName>
        <fullName evidence="9">TonB-dependent receptor</fullName>
    </submittedName>
</protein>
<feature type="chain" id="PRO_5047366642" evidence="7">
    <location>
        <begin position="23"/>
        <end position="1069"/>
    </location>
</feature>
<evidence type="ECO:0000313" key="9">
    <source>
        <dbReference type="EMBL" id="MBD8001408.1"/>
    </source>
</evidence>
<dbReference type="EMBL" id="JACSPQ010000001">
    <property type="protein sequence ID" value="MBD8001408.1"/>
    <property type="molecule type" value="Genomic_DNA"/>
</dbReference>
<dbReference type="Gene3D" id="2.60.40.1120">
    <property type="entry name" value="Carboxypeptidase-like, regulatory domain"/>
    <property type="match status" value="1"/>
</dbReference>
<keyword evidence="2" id="KW-0813">Transport</keyword>
<dbReference type="InterPro" id="IPR057601">
    <property type="entry name" value="Oar-like_b-barrel"/>
</dbReference>
<comment type="subcellular location">
    <subcellularLocation>
        <location evidence="1">Cell outer membrane</location>
        <topology evidence="1">Multi-pass membrane protein</topology>
    </subcellularLocation>
</comment>
<dbReference type="Pfam" id="PF13620">
    <property type="entry name" value="CarboxypepD_reg"/>
    <property type="match status" value="1"/>
</dbReference>
<dbReference type="Pfam" id="PF25183">
    <property type="entry name" value="OMP_b-brl_4"/>
    <property type="match status" value="2"/>
</dbReference>
<evidence type="ECO:0000313" key="10">
    <source>
        <dbReference type="Proteomes" id="UP000616346"/>
    </source>
</evidence>
<sequence length="1069" mass="118829">MMNQSKFLMAAVASAMTICASAQVTTSAVSGQVIDENQEPVIGATVVAVHEPSGTMYGAVTNIDGRYTIQGMRTGGPYKIEITYVGYKKSAYTGLYLELGNTLSLNATMEPSSELLDEVVVVADARPNAGASQNFSTQRIENTPTVDRNVYDIVKNMPMAMTYKNGGITFAGSNNRYNSFQIDGTVSNDVFGLAASGTNGGQTGANPISMDAIQEIQVVVAPFDVRQSGFTGGGINAITKQGTNTTHGSAYTYFNNQNMYGKYSAIRDYAKSPMAQQYTRTFGGTLGGAIIKDKLFYFISAEGKKESYPSSIYPGYTSNYITADVAQQIADKYYEYTGIQEGYAQRNVDQKSFGLLARIDWNINQDHKLAIRYQHNNSYDDNYSPGTDSYRFNNSGYRMNNKTNSVVAELNSHLGQNLYNELRASASFVRDHRDIAYSAPTVQIDNVPGGDGVSFIEANIGTEYSSGANYLNQDIYTFEDNLSWYLGKHTLTFGTHNEIYRMQNLFIQGSNGSWYFDTLDDFLNDQPDRFFYKYTDPELTGGDTRYAPVMKAGQFGFYAQDKWDITNNFNLTYGLRIDIPVTFNSPSTNNDFNTYAEAQGFGVRVGEMPSAKVMFSPRVGFRWYTDDSHNTLLRGGVGLFTGRVPFVWLCNAFNNTGVEMKSGNVYSQQDDKGNTTGYAPSLGQYADNPLGALNSQASQAQRQDIVTINKDFKFPQTLRANLALEQRLPGDIKMTLEGIYSKTLHNVFFENLAITRSGTVYSIPGVEASSAPYYSFASGDYNSIINLKNTNKGYTYALSAMLEKSFNFGLDLSASYTFGHAKSVNDGTSSVATSNWQYNYSRDTNSNGELGFSKFDIPHRVMVQVSYNSPKYWNGWMSTSFSVIYNGFNGGRYSLTMNESTDFNGDRWKGNNLLYIPTDAELAQMNFVDQESNGQVVMTAEEGREAFKQWIENDSYAKNHRGQYAERNSNLSPWENEVNLHLSQTIHNIQGVGKLEFTFDIINFANMLNKKWGATYGNIYNVSPVRVTGITSDSNGNRTPTFQYNSNNNITKSDVSSRWHAQVGVRLTF</sequence>
<evidence type="ECO:0000256" key="7">
    <source>
        <dbReference type="SAM" id="SignalP"/>
    </source>
</evidence>
<comment type="caution">
    <text evidence="9">The sequence shown here is derived from an EMBL/GenBank/DDBJ whole genome shotgun (WGS) entry which is preliminary data.</text>
</comment>